<dbReference type="EMBL" id="CP092877">
    <property type="protein sequence ID" value="UYV77903.1"/>
    <property type="molecule type" value="Genomic_DNA"/>
</dbReference>
<dbReference type="Pfam" id="PF15787">
    <property type="entry name" value="DUF4704"/>
    <property type="match status" value="1"/>
</dbReference>
<feature type="domain" description="DUF4704" evidence="1">
    <location>
        <begin position="11"/>
        <end position="139"/>
    </location>
</feature>
<accession>A0ABY6LA29</accession>
<name>A0ABY6LA29_9ARAC</name>
<proteinExistence type="predicted"/>
<reference evidence="2 3" key="1">
    <citation type="submission" date="2022-01" db="EMBL/GenBank/DDBJ databases">
        <title>A chromosomal length assembly of Cordylochernes scorpioides.</title>
        <authorList>
            <person name="Zeh D."/>
            <person name="Zeh J."/>
        </authorList>
    </citation>
    <scope>NUCLEOTIDE SEQUENCE [LARGE SCALE GENOMIC DNA]</scope>
    <source>
        <strain evidence="2">IN4F17</strain>
        <tissue evidence="2">Whole Body</tissue>
    </source>
</reference>
<evidence type="ECO:0000259" key="1">
    <source>
        <dbReference type="Pfam" id="PF15787"/>
    </source>
</evidence>
<sequence length="262" mass="29593">MRSNCDLLTFEDLRMIRVSLLGLVKFYLTKDVSHTEMMALVSFLVATRQEQMVLEMLDMLIALLESSSVKDQFFLLIFEPGCAELLYSILLNKEFAADKAKGKVLKILQYFCANIYKDNDESHHLSYPLIPPLTQQLVVVQLIHLLLKTDRVYEKGKTRLRLHDIGLPGLLALLPQTSDFATQLMDLTLLTGRLVDYTVVRTDPYGLVAADTAPAYQGALAILLAVPCTNLDLKLEILEKVGFTNCLNRVNLRSCLLYPRVI</sequence>
<dbReference type="Proteomes" id="UP001235939">
    <property type="component" value="Chromosome 15"/>
</dbReference>
<evidence type="ECO:0000313" key="2">
    <source>
        <dbReference type="EMBL" id="UYV77903.1"/>
    </source>
</evidence>
<organism evidence="2 3">
    <name type="scientific">Cordylochernes scorpioides</name>
    <dbReference type="NCBI Taxonomy" id="51811"/>
    <lineage>
        <taxon>Eukaryota</taxon>
        <taxon>Metazoa</taxon>
        <taxon>Ecdysozoa</taxon>
        <taxon>Arthropoda</taxon>
        <taxon>Chelicerata</taxon>
        <taxon>Arachnida</taxon>
        <taxon>Pseudoscorpiones</taxon>
        <taxon>Cheliferoidea</taxon>
        <taxon>Chernetidae</taxon>
        <taxon>Cordylochernes</taxon>
    </lineage>
</organism>
<evidence type="ECO:0000313" key="3">
    <source>
        <dbReference type="Proteomes" id="UP001235939"/>
    </source>
</evidence>
<protein>
    <submittedName>
        <fullName evidence="2">NBEAL1</fullName>
    </submittedName>
</protein>
<gene>
    <name evidence="2" type="ORF">LAZ67_15002768</name>
</gene>
<keyword evidence="3" id="KW-1185">Reference proteome</keyword>
<dbReference type="InterPro" id="IPR031570">
    <property type="entry name" value="NBEA/BDCP_DUF4704"/>
</dbReference>